<dbReference type="Pfam" id="PF01789">
    <property type="entry name" value="PsbP"/>
    <property type="match status" value="1"/>
</dbReference>
<dbReference type="GO" id="GO:0015979">
    <property type="term" value="P:photosynthesis"/>
    <property type="evidence" value="ECO:0007669"/>
    <property type="project" value="InterPro"/>
</dbReference>
<evidence type="ECO:0000256" key="1">
    <source>
        <dbReference type="SAM" id="MobiDB-lite"/>
    </source>
</evidence>
<evidence type="ECO:0000313" key="4">
    <source>
        <dbReference type="Proteomes" id="UP000054498"/>
    </source>
</evidence>
<protein>
    <submittedName>
        <fullName evidence="3">PsbP-like protein</fullName>
    </submittedName>
</protein>
<dbReference type="Proteomes" id="UP000054498">
    <property type="component" value="Unassembled WGS sequence"/>
</dbReference>
<dbReference type="STRING" id="145388.A0A0D2MRV4"/>
<dbReference type="InterPro" id="IPR016123">
    <property type="entry name" value="Mog1/PsbP_a/b/a-sand"/>
</dbReference>
<dbReference type="KEGG" id="mng:MNEG_2643"/>
<gene>
    <name evidence="3" type="ORF">MNEG_2643</name>
</gene>
<dbReference type="GO" id="GO:0005509">
    <property type="term" value="F:calcium ion binding"/>
    <property type="evidence" value="ECO:0007669"/>
    <property type="project" value="InterPro"/>
</dbReference>
<name>A0A0D2MRV4_9CHLO</name>
<accession>A0A0D2MRV4</accession>
<dbReference type="GO" id="GO:0009654">
    <property type="term" value="C:photosystem II oxygen evolving complex"/>
    <property type="evidence" value="ECO:0007669"/>
    <property type="project" value="InterPro"/>
</dbReference>
<dbReference type="RefSeq" id="XP_013904339.1">
    <property type="nucleotide sequence ID" value="XM_014048885.1"/>
</dbReference>
<organism evidence="3 4">
    <name type="scientific">Monoraphidium neglectum</name>
    <dbReference type="NCBI Taxonomy" id="145388"/>
    <lineage>
        <taxon>Eukaryota</taxon>
        <taxon>Viridiplantae</taxon>
        <taxon>Chlorophyta</taxon>
        <taxon>core chlorophytes</taxon>
        <taxon>Chlorophyceae</taxon>
        <taxon>CS clade</taxon>
        <taxon>Sphaeropleales</taxon>
        <taxon>Selenastraceae</taxon>
        <taxon>Monoraphidium</taxon>
    </lineage>
</organism>
<dbReference type="GeneID" id="25735521"/>
<sequence>MARSGGSGIRLRQPRRGSSESTLDVRLLSESQRTGGGGALLYDYEYELSSTRGRKRIVNTVSITGSKLYILNGQFKCEKDGCGDDGATQDAIETLRGVAASFDAGVAGK</sequence>
<feature type="region of interest" description="Disordered" evidence="1">
    <location>
        <begin position="1"/>
        <end position="28"/>
    </location>
</feature>
<dbReference type="OrthoDB" id="2020701at2759"/>
<keyword evidence="4" id="KW-1185">Reference proteome</keyword>
<evidence type="ECO:0000259" key="2">
    <source>
        <dbReference type="Pfam" id="PF01789"/>
    </source>
</evidence>
<dbReference type="Gene3D" id="3.40.1000.10">
    <property type="entry name" value="Mog1/PsbP, alpha/beta/alpha sandwich"/>
    <property type="match status" value="1"/>
</dbReference>
<dbReference type="GO" id="GO:0019898">
    <property type="term" value="C:extrinsic component of membrane"/>
    <property type="evidence" value="ECO:0007669"/>
    <property type="project" value="InterPro"/>
</dbReference>
<dbReference type="EMBL" id="KK100524">
    <property type="protein sequence ID" value="KIZ05320.1"/>
    <property type="molecule type" value="Genomic_DNA"/>
</dbReference>
<evidence type="ECO:0000313" key="3">
    <source>
        <dbReference type="EMBL" id="KIZ05320.1"/>
    </source>
</evidence>
<proteinExistence type="predicted"/>
<feature type="domain" description="PsbP C-terminal" evidence="2">
    <location>
        <begin position="20"/>
        <end position="102"/>
    </location>
</feature>
<dbReference type="AlphaFoldDB" id="A0A0D2MRV4"/>
<dbReference type="SUPFAM" id="SSF55724">
    <property type="entry name" value="Mog1p/PsbP-like"/>
    <property type="match status" value="1"/>
</dbReference>
<dbReference type="InterPro" id="IPR002683">
    <property type="entry name" value="PsbP_C"/>
</dbReference>
<reference evidence="3 4" key="1">
    <citation type="journal article" date="2013" name="BMC Genomics">
        <title>Reconstruction of the lipid metabolism for the microalga Monoraphidium neglectum from its genome sequence reveals characteristics suitable for biofuel production.</title>
        <authorList>
            <person name="Bogen C."/>
            <person name="Al-Dilaimi A."/>
            <person name="Albersmeier A."/>
            <person name="Wichmann J."/>
            <person name="Grundmann M."/>
            <person name="Rupp O."/>
            <person name="Lauersen K.J."/>
            <person name="Blifernez-Klassen O."/>
            <person name="Kalinowski J."/>
            <person name="Goesmann A."/>
            <person name="Mussgnug J.H."/>
            <person name="Kruse O."/>
        </authorList>
    </citation>
    <scope>NUCLEOTIDE SEQUENCE [LARGE SCALE GENOMIC DNA]</scope>
    <source>
        <strain evidence="3 4">SAG 48.87</strain>
    </source>
</reference>